<feature type="region of interest" description="Disordered" evidence="1">
    <location>
        <begin position="615"/>
        <end position="640"/>
    </location>
</feature>
<name>A0A7R8VKL3_TIMDO</name>
<dbReference type="PANTHER" id="PTHR31827">
    <property type="entry name" value="EMB|CAB89363.1"/>
    <property type="match status" value="1"/>
</dbReference>
<accession>A0A7R8VKL3</accession>
<feature type="domain" description="WRKY19-like zinc finger" evidence="2">
    <location>
        <begin position="151"/>
        <end position="173"/>
    </location>
</feature>
<feature type="domain" description="WRKY19-like zinc finger" evidence="2">
    <location>
        <begin position="447"/>
        <end position="468"/>
    </location>
</feature>
<proteinExistence type="predicted"/>
<dbReference type="EMBL" id="OA567178">
    <property type="protein sequence ID" value="CAD7200000.1"/>
    <property type="molecule type" value="Genomic_DNA"/>
</dbReference>
<dbReference type="Pfam" id="PF24906">
    <property type="entry name" value="Zf_WRKY19"/>
    <property type="match status" value="5"/>
</dbReference>
<gene>
    <name evidence="3" type="ORF">TDIB3V08_LOCUS6234</name>
</gene>
<organism evidence="3">
    <name type="scientific">Timema douglasi</name>
    <name type="common">Walking stick</name>
    <dbReference type="NCBI Taxonomy" id="61478"/>
    <lineage>
        <taxon>Eukaryota</taxon>
        <taxon>Metazoa</taxon>
        <taxon>Ecdysozoa</taxon>
        <taxon>Arthropoda</taxon>
        <taxon>Hexapoda</taxon>
        <taxon>Insecta</taxon>
        <taxon>Pterygota</taxon>
        <taxon>Neoptera</taxon>
        <taxon>Polyneoptera</taxon>
        <taxon>Phasmatodea</taxon>
        <taxon>Timematodea</taxon>
        <taxon>Timematoidea</taxon>
        <taxon>Timematidae</taxon>
        <taxon>Timema</taxon>
    </lineage>
</organism>
<feature type="domain" description="WRKY19-like zinc finger" evidence="2">
    <location>
        <begin position="125"/>
        <end position="146"/>
    </location>
</feature>
<dbReference type="InterPro" id="IPR056866">
    <property type="entry name" value="Znf_WRKY19"/>
</dbReference>
<reference evidence="3" key="1">
    <citation type="submission" date="2020-11" db="EMBL/GenBank/DDBJ databases">
        <authorList>
            <person name="Tran Van P."/>
        </authorList>
    </citation>
    <scope>NUCLEOTIDE SEQUENCE</scope>
</reference>
<evidence type="ECO:0000256" key="1">
    <source>
        <dbReference type="SAM" id="MobiDB-lite"/>
    </source>
</evidence>
<feature type="domain" description="WRKY19-like zinc finger" evidence="2">
    <location>
        <begin position="245"/>
        <end position="267"/>
    </location>
</feature>
<protein>
    <recommendedName>
        <fullName evidence="2">WRKY19-like zinc finger domain-containing protein</fullName>
    </recommendedName>
</protein>
<feature type="compositionally biased region" description="Basic and acidic residues" evidence="1">
    <location>
        <begin position="627"/>
        <end position="639"/>
    </location>
</feature>
<sequence length="665" mass="73564">METSPNSAPSFTVKSLAWVMWRLASINTQDTVPSQLYEESTKLLSYHKSEYGDTKKRLPVHRQIKKKNKSPKRNPKRGNRLSRVNKFNTRKCGLKYCSKPAQNECAKQAMRRGLCTEHGGGYKYKCAMEDCTKQAQKYGLCTAHGGVVQIKKCDIEDCTRRARRHGLCTAHGGAYQKTCTIKECSKRGLKDLSNNSDLKTNMQDASLSVICEVSTEQPDESESEDTMKNLTEADKDQIFWQSYHKTCTVEDCSKQAHNNGLCRAHGGGFRKASSVEDCPEQVWKSGTYQGHSTGLTKTCGAEGCHRRARTAGLCREHLGSKCPVDECHKMAKKGGLCPDHGGTYFKKECSLAECHKLARKGGLCASHGGGCHKKKCVVESCTKQSQKRGLCAKHGGCVWCSVENCTKQAQKKGLCIAHGGGVNCSVENCTRQAQKRGLCNVHESDVRCSAENCTKLPQKRGLCIAHGGGVRNGGNVLPTAAVLGAPLKIVLNKLRNGDFVHHMEEVLAAAWKTVLGSLGKEDSVHSTEGDEKCIKDFTQTEVEYYKDKGGLAFSPRYQARFEHQMEDCVYDSEIKDTEMERTCEVFIKQENITEYEMELNPLEFVSVAVKSEVVDSCEPDSPSDEPSVERKDEKERVENHPLCIRLGSNTISSSSEVQSLARVAP</sequence>
<evidence type="ECO:0000259" key="2">
    <source>
        <dbReference type="Pfam" id="PF24906"/>
    </source>
</evidence>
<dbReference type="PANTHER" id="PTHR31827:SF1">
    <property type="entry name" value="EMB|CAB89363.1"/>
    <property type="match status" value="1"/>
</dbReference>
<feature type="domain" description="WRKY19-like zinc finger" evidence="2">
    <location>
        <begin position="400"/>
        <end position="420"/>
    </location>
</feature>
<evidence type="ECO:0000313" key="3">
    <source>
        <dbReference type="EMBL" id="CAD7200000.1"/>
    </source>
</evidence>
<dbReference type="AlphaFoldDB" id="A0A7R8VKL3"/>